<organism evidence="1 2">
    <name type="scientific">Thauera mechernichensis</name>
    <dbReference type="NCBI Taxonomy" id="82788"/>
    <lineage>
        <taxon>Bacteria</taxon>
        <taxon>Pseudomonadati</taxon>
        <taxon>Pseudomonadota</taxon>
        <taxon>Betaproteobacteria</taxon>
        <taxon>Rhodocyclales</taxon>
        <taxon>Zoogloeaceae</taxon>
        <taxon>Thauera</taxon>
    </lineage>
</organism>
<evidence type="ECO:0000313" key="2">
    <source>
        <dbReference type="Proteomes" id="UP001597158"/>
    </source>
</evidence>
<dbReference type="RefSeq" id="WP_277829836.1">
    <property type="nucleotide sequence ID" value="NZ_JARQZE010000001.1"/>
</dbReference>
<reference evidence="2" key="1">
    <citation type="journal article" date="2019" name="Int. J. Syst. Evol. Microbiol.">
        <title>The Global Catalogue of Microorganisms (GCM) 10K type strain sequencing project: providing services to taxonomists for standard genome sequencing and annotation.</title>
        <authorList>
            <consortium name="The Broad Institute Genomics Platform"/>
            <consortium name="The Broad Institute Genome Sequencing Center for Infectious Disease"/>
            <person name="Wu L."/>
            <person name="Ma J."/>
        </authorList>
    </citation>
    <scope>NUCLEOTIDE SEQUENCE [LARGE SCALE GENOMIC DNA]</scope>
    <source>
        <strain evidence="2">CCUG 48884</strain>
    </source>
</reference>
<evidence type="ECO:0000313" key="1">
    <source>
        <dbReference type="EMBL" id="MFD1265060.1"/>
    </source>
</evidence>
<accession>A0ABW3WI54</accession>
<dbReference type="InterPro" id="IPR006522">
    <property type="entry name" value="Phage_virion_morphogenesis"/>
</dbReference>
<keyword evidence="2" id="KW-1185">Reference proteome</keyword>
<protein>
    <submittedName>
        <fullName evidence="1">Phage virion morphogenesis protein</fullName>
    </submittedName>
</protein>
<dbReference type="NCBIfam" id="TIGR01635">
    <property type="entry name" value="tail_comp_S"/>
    <property type="match status" value="1"/>
</dbReference>
<comment type="caution">
    <text evidence="1">The sequence shown here is derived from an EMBL/GenBank/DDBJ whole genome shotgun (WGS) entry which is preliminary data.</text>
</comment>
<sequence length="182" mass="19172">MASDKITIEYTGADVVERLRRLADGLGPAGLRPALREIGEDLAESTKRRFATSTAPDGSRWAPNAQATYLGMLGRADSRSDGRLNAHGSARVMAKRPLVASGMMGDQILYQLIEGGVEIGSNLVYAGTHQFGARQGAFGRTSRGAPVPWGDIPARPFLGLSADDEAAVLDILDDHLAGLLGG</sequence>
<dbReference type="EMBL" id="JBHTMC010000027">
    <property type="protein sequence ID" value="MFD1265060.1"/>
    <property type="molecule type" value="Genomic_DNA"/>
</dbReference>
<dbReference type="Proteomes" id="UP001597158">
    <property type="component" value="Unassembled WGS sequence"/>
</dbReference>
<gene>
    <name evidence="1" type="ORF">ACFQ4M_15905</name>
</gene>
<name>A0ABW3WI54_9RHOO</name>
<proteinExistence type="predicted"/>
<dbReference type="Pfam" id="PF05069">
    <property type="entry name" value="Phage_tail_S"/>
    <property type="match status" value="1"/>
</dbReference>